<keyword evidence="2" id="KW-1185">Reference proteome</keyword>
<organism evidence="1 2">
    <name type="scientific">Streptomyces pathocidini</name>
    <dbReference type="NCBI Taxonomy" id="1650571"/>
    <lineage>
        <taxon>Bacteria</taxon>
        <taxon>Bacillati</taxon>
        <taxon>Actinomycetota</taxon>
        <taxon>Actinomycetes</taxon>
        <taxon>Kitasatosporales</taxon>
        <taxon>Streptomycetaceae</taxon>
        <taxon>Streptomyces</taxon>
    </lineage>
</organism>
<dbReference type="Proteomes" id="UP001611548">
    <property type="component" value="Unassembled WGS sequence"/>
</dbReference>
<dbReference type="RefSeq" id="WP_055471281.1">
    <property type="nucleotide sequence ID" value="NZ_JBIRWE010000008.1"/>
</dbReference>
<name>A0ABW7UWS4_9ACTN</name>
<evidence type="ECO:0000313" key="1">
    <source>
        <dbReference type="EMBL" id="MFI1966255.1"/>
    </source>
</evidence>
<accession>A0ABW7UWS4</accession>
<protein>
    <submittedName>
        <fullName evidence="1">Uncharacterized protein</fullName>
    </submittedName>
</protein>
<dbReference type="EMBL" id="JBIRWE010000008">
    <property type="protein sequence ID" value="MFI1966255.1"/>
    <property type="molecule type" value="Genomic_DNA"/>
</dbReference>
<sequence>MNSSPSSSEAPSEAAHPEDILLCRVSCESASVAVLLHPTGNGARLLLVSERTGGRALLDATVLDALCALTPSAATALVRSAVQEGTPA</sequence>
<reference evidence="1 2" key="1">
    <citation type="submission" date="2024-10" db="EMBL/GenBank/DDBJ databases">
        <title>The Natural Products Discovery Center: Release of the First 8490 Sequenced Strains for Exploring Actinobacteria Biosynthetic Diversity.</title>
        <authorList>
            <person name="Kalkreuter E."/>
            <person name="Kautsar S.A."/>
            <person name="Yang D."/>
            <person name="Bader C.D."/>
            <person name="Teijaro C.N."/>
            <person name="Fluegel L."/>
            <person name="Davis C.M."/>
            <person name="Simpson J.R."/>
            <person name="Lauterbach L."/>
            <person name="Steele A.D."/>
            <person name="Gui C."/>
            <person name="Meng S."/>
            <person name="Li G."/>
            <person name="Viehrig K."/>
            <person name="Ye F."/>
            <person name="Su P."/>
            <person name="Kiefer A.F."/>
            <person name="Nichols A."/>
            <person name="Cepeda A.J."/>
            <person name="Yan W."/>
            <person name="Fan B."/>
            <person name="Jiang Y."/>
            <person name="Adhikari A."/>
            <person name="Zheng C.-J."/>
            <person name="Schuster L."/>
            <person name="Cowan T.M."/>
            <person name="Smanski M.J."/>
            <person name="Chevrette M.G."/>
            <person name="De Carvalho L.P.S."/>
            <person name="Shen B."/>
        </authorList>
    </citation>
    <scope>NUCLEOTIDE SEQUENCE [LARGE SCALE GENOMIC DNA]</scope>
    <source>
        <strain evidence="1 2">NPDC020327</strain>
    </source>
</reference>
<proteinExistence type="predicted"/>
<gene>
    <name evidence="1" type="ORF">ACH429_19470</name>
</gene>
<evidence type="ECO:0000313" key="2">
    <source>
        <dbReference type="Proteomes" id="UP001611548"/>
    </source>
</evidence>
<comment type="caution">
    <text evidence="1">The sequence shown here is derived from an EMBL/GenBank/DDBJ whole genome shotgun (WGS) entry which is preliminary data.</text>
</comment>